<keyword evidence="4" id="KW-1185">Reference proteome</keyword>
<dbReference type="Pfam" id="PF13568">
    <property type="entry name" value="OMP_b-brl_2"/>
    <property type="match status" value="1"/>
</dbReference>
<dbReference type="Proteomes" id="UP000229433">
    <property type="component" value="Unassembled WGS sequence"/>
</dbReference>
<dbReference type="RefSeq" id="WP_099647140.1">
    <property type="nucleotide sequence ID" value="NZ_KZ319296.1"/>
</dbReference>
<evidence type="ECO:0000259" key="2">
    <source>
        <dbReference type="Pfam" id="PF13568"/>
    </source>
</evidence>
<protein>
    <recommendedName>
        <fullName evidence="2">Outer membrane protein beta-barrel domain-containing protein</fullName>
    </recommendedName>
</protein>
<keyword evidence="1" id="KW-0732">Signal</keyword>
<feature type="chain" id="PRO_5013699626" description="Outer membrane protein beta-barrel domain-containing protein" evidence="1">
    <location>
        <begin position="21"/>
        <end position="208"/>
    </location>
</feature>
<comment type="caution">
    <text evidence="3">The sequence shown here is derived from an EMBL/GenBank/DDBJ whole genome shotgun (WGS) entry which is preliminary data.</text>
</comment>
<proteinExistence type="predicted"/>
<evidence type="ECO:0000313" key="4">
    <source>
        <dbReference type="Proteomes" id="UP000229433"/>
    </source>
</evidence>
<dbReference type="EMBL" id="NQXA01000014">
    <property type="protein sequence ID" value="PHQ28447.1"/>
    <property type="molecule type" value="Genomic_DNA"/>
</dbReference>
<feature type="signal peptide" evidence="1">
    <location>
        <begin position="1"/>
        <end position="20"/>
    </location>
</feature>
<feature type="domain" description="Outer membrane protein beta-barrel" evidence="2">
    <location>
        <begin position="24"/>
        <end position="183"/>
    </location>
</feature>
<dbReference type="SUPFAM" id="SSF56925">
    <property type="entry name" value="OMPA-like"/>
    <property type="match status" value="1"/>
</dbReference>
<accession>A0A2G1VNU9</accession>
<evidence type="ECO:0000256" key="1">
    <source>
        <dbReference type="SAM" id="SignalP"/>
    </source>
</evidence>
<organism evidence="3 4">
    <name type="scientific">Leeuwenhoekiella nanhaiensis</name>
    <dbReference type="NCBI Taxonomy" id="1655491"/>
    <lineage>
        <taxon>Bacteria</taxon>
        <taxon>Pseudomonadati</taxon>
        <taxon>Bacteroidota</taxon>
        <taxon>Flavobacteriia</taxon>
        <taxon>Flavobacteriales</taxon>
        <taxon>Flavobacteriaceae</taxon>
        <taxon>Leeuwenhoekiella</taxon>
    </lineage>
</organism>
<gene>
    <name evidence="3" type="ORF">CJ305_15150</name>
</gene>
<dbReference type="AlphaFoldDB" id="A0A2G1VNU9"/>
<dbReference type="InterPro" id="IPR025665">
    <property type="entry name" value="Beta-barrel_OMP_2"/>
</dbReference>
<sequence>MNKSLLFILFIAFTLSTATAQRGGDLQMGLSAGLNLSNISTMDGENNTDPRISFNLAASGEYFFSESWAIRAKLIYDNKGWANGFIEDNNFNTYTTDFRLNYITLPVMASWHFSQSGNWYLNLGPYVGFLINATDSELGSDVKEGFNSTDFGVAFGIGYAFDISRDTRLFVEYDAQTGFNEVFAENTSGQTIRNGRSSVNFGVLFYLN</sequence>
<dbReference type="InterPro" id="IPR011250">
    <property type="entry name" value="OMP/PagP_B-barrel"/>
</dbReference>
<reference evidence="3 4" key="1">
    <citation type="submission" date="2017-08" db="EMBL/GenBank/DDBJ databases">
        <title>The whole genome shortgun sequences of strain Leeuwenhoekiella nanhaiensis G18 from the South China Sea.</title>
        <authorList>
            <person name="Liu Q."/>
        </authorList>
    </citation>
    <scope>NUCLEOTIDE SEQUENCE [LARGE SCALE GENOMIC DNA]</scope>
    <source>
        <strain evidence="3 4">G18</strain>
    </source>
</reference>
<name>A0A2G1VNU9_9FLAO</name>
<dbReference type="OrthoDB" id="947434at2"/>
<evidence type="ECO:0000313" key="3">
    <source>
        <dbReference type="EMBL" id="PHQ28447.1"/>
    </source>
</evidence>
<dbReference type="Gene3D" id="2.40.160.20">
    <property type="match status" value="1"/>
</dbReference>